<evidence type="ECO:0000259" key="1">
    <source>
        <dbReference type="Pfam" id="PF04389"/>
    </source>
</evidence>
<dbReference type="InterPro" id="IPR045175">
    <property type="entry name" value="M28_fam"/>
</dbReference>
<gene>
    <name evidence="2" type="ORF">ACFQS9_01920</name>
</gene>
<dbReference type="Pfam" id="PF04389">
    <property type="entry name" value="Peptidase_M28"/>
    <property type="match status" value="1"/>
</dbReference>
<name>A0ABW2RS32_9NOCA</name>
<evidence type="ECO:0000313" key="3">
    <source>
        <dbReference type="Proteomes" id="UP001596484"/>
    </source>
</evidence>
<comment type="caution">
    <text evidence="2">The sequence shown here is derived from an EMBL/GenBank/DDBJ whole genome shotgun (WGS) entry which is preliminary data.</text>
</comment>
<dbReference type="Gene3D" id="3.40.630.10">
    <property type="entry name" value="Zn peptidases"/>
    <property type="match status" value="1"/>
</dbReference>
<reference evidence="3" key="1">
    <citation type="journal article" date="2019" name="Int. J. Syst. Evol. Microbiol.">
        <title>The Global Catalogue of Microorganisms (GCM) 10K type strain sequencing project: providing services to taxonomists for standard genome sequencing and annotation.</title>
        <authorList>
            <consortium name="The Broad Institute Genomics Platform"/>
            <consortium name="The Broad Institute Genome Sequencing Center for Infectious Disease"/>
            <person name="Wu L."/>
            <person name="Ma J."/>
        </authorList>
    </citation>
    <scope>NUCLEOTIDE SEQUENCE [LARGE SCALE GENOMIC DNA]</scope>
    <source>
        <strain evidence="3">ICMP 19430</strain>
    </source>
</reference>
<proteinExistence type="predicted"/>
<dbReference type="PANTHER" id="PTHR12147">
    <property type="entry name" value="METALLOPEPTIDASE M28 FAMILY MEMBER"/>
    <property type="match status" value="1"/>
</dbReference>
<dbReference type="PANTHER" id="PTHR12147:SF26">
    <property type="entry name" value="PEPTIDASE M28 DOMAIN-CONTAINING PROTEIN"/>
    <property type="match status" value="1"/>
</dbReference>
<dbReference type="InterPro" id="IPR007484">
    <property type="entry name" value="Peptidase_M28"/>
</dbReference>
<dbReference type="SUPFAM" id="SSF53187">
    <property type="entry name" value="Zn-dependent exopeptidases"/>
    <property type="match status" value="1"/>
</dbReference>
<sequence length="411" mass="43001">MTGIEFATVPGRLFEADGADTRATHWARLADEVVVWADAPDPVRRLPYSASPRRAAGLALVTQVGRSFQDAHPDVTVLVDHGRHLVVDAEAVPAPTADERLNWRTEPLERDAVVVDRPVLAARESDSVTADLLALLSRSSYLGQLERITGPTTRHSTSSGFADAAAEAAADLGSFGYVVARVPIAVGAGRGSNVVANRVGSGEATRGLIVVTAHLDSVNHEGGESAPAPGADDNASGAAGVLELGRVLATRGWRHDLRLILFGGEEQGLFGSIEHVAGLSAGERERIIAVINMDMVGRRNTAEPGVLLEGAPVSRALIDDLVAAAATWTGLAVSTSMSPFASDHVPFINAGVPAVLTIEDNDTANRDVHSARDVLSTLDPALAMEILRMNLAVLAGCLDGIPEGIRVADYA</sequence>
<accession>A0ABW2RS32</accession>
<dbReference type="RefSeq" id="WP_378401003.1">
    <property type="nucleotide sequence ID" value="NZ_JBHTCS010000002.1"/>
</dbReference>
<dbReference type="EMBL" id="JBHTCS010000002">
    <property type="protein sequence ID" value="MFC7446638.1"/>
    <property type="molecule type" value="Genomic_DNA"/>
</dbReference>
<dbReference type="Proteomes" id="UP001596484">
    <property type="component" value="Unassembled WGS sequence"/>
</dbReference>
<evidence type="ECO:0000313" key="2">
    <source>
        <dbReference type="EMBL" id="MFC7446638.1"/>
    </source>
</evidence>
<keyword evidence="3" id="KW-1185">Reference proteome</keyword>
<organism evidence="2 3">
    <name type="scientific">Rhodococcus daqingensis</name>
    <dbReference type="NCBI Taxonomy" id="2479363"/>
    <lineage>
        <taxon>Bacteria</taxon>
        <taxon>Bacillati</taxon>
        <taxon>Actinomycetota</taxon>
        <taxon>Actinomycetes</taxon>
        <taxon>Mycobacteriales</taxon>
        <taxon>Nocardiaceae</taxon>
        <taxon>Rhodococcus</taxon>
    </lineage>
</organism>
<feature type="domain" description="Peptidase M28" evidence="1">
    <location>
        <begin position="193"/>
        <end position="392"/>
    </location>
</feature>
<protein>
    <submittedName>
        <fullName evidence="2">M28 family metallopeptidase</fullName>
    </submittedName>
</protein>